<feature type="region of interest" description="Disordered" evidence="1">
    <location>
        <begin position="68"/>
        <end position="91"/>
    </location>
</feature>
<feature type="region of interest" description="Disordered" evidence="1">
    <location>
        <begin position="586"/>
        <end position="606"/>
    </location>
</feature>
<feature type="region of interest" description="Disordered" evidence="1">
    <location>
        <begin position="382"/>
        <end position="403"/>
    </location>
</feature>
<feature type="region of interest" description="Disordered" evidence="1">
    <location>
        <begin position="292"/>
        <end position="314"/>
    </location>
</feature>
<evidence type="ECO:0000313" key="3">
    <source>
        <dbReference type="Proteomes" id="UP000314294"/>
    </source>
</evidence>
<name>A0A4Z2FXX3_9TELE</name>
<feature type="region of interest" description="Disordered" evidence="1">
    <location>
        <begin position="163"/>
        <end position="234"/>
    </location>
</feature>
<protein>
    <submittedName>
        <fullName evidence="2">Uncharacterized protein</fullName>
    </submittedName>
</protein>
<gene>
    <name evidence="2" type="ORF">EYF80_044632</name>
</gene>
<keyword evidence="3" id="KW-1185">Reference proteome</keyword>
<dbReference type="AlphaFoldDB" id="A0A4Z2FXX3"/>
<feature type="region of interest" description="Disordered" evidence="1">
    <location>
        <begin position="1"/>
        <end position="44"/>
    </location>
</feature>
<organism evidence="2 3">
    <name type="scientific">Liparis tanakae</name>
    <name type="common">Tanaka's snailfish</name>
    <dbReference type="NCBI Taxonomy" id="230148"/>
    <lineage>
        <taxon>Eukaryota</taxon>
        <taxon>Metazoa</taxon>
        <taxon>Chordata</taxon>
        <taxon>Craniata</taxon>
        <taxon>Vertebrata</taxon>
        <taxon>Euteleostomi</taxon>
        <taxon>Actinopterygii</taxon>
        <taxon>Neopterygii</taxon>
        <taxon>Teleostei</taxon>
        <taxon>Neoteleostei</taxon>
        <taxon>Acanthomorphata</taxon>
        <taxon>Eupercaria</taxon>
        <taxon>Perciformes</taxon>
        <taxon>Cottioidei</taxon>
        <taxon>Cottales</taxon>
        <taxon>Liparidae</taxon>
        <taxon>Liparis</taxon>
    </lineage>
</organism>
<sequence length="617" mass="67959">MWEVFSPLGGVSSPNVQPGSPFHPRQQGYTAPVGDPSKPHKSHILLKPQPQQGVLQTKAGMWDIFTPGGGRSELNVQPGFPTQPPQIVYKPKKSGYQPSVYKLKPKQAGYQLNLKPLKWVATSSGYPPQQGVLPGSPLKPQQPSYLPKPQLGVLQTKAGMWDIFAPAGGAGPNEQPGSPPKSQKPNLRPELQKPKFPPQQGVLQTKAGMWDIFPPNGGSSGPNKQPGSPLQLPKIVYKPLKSGYRPSVYQLKPKPKQPGYQPSIYQLKPLTGYLPKPQLGVLQTKAGMWDIFSNDDGGSGPNVQPRSPSPAKPQKLSFQLEQEVLQIPDKVQPRSLSPTQQGVLHTKPGMWDIVSSVGISSPNGEPQFPYQPIHQPGYQPSLSVPQSGHQRQEPIHQSGYQPIQEPSYQPIHQRQEPIHQSGYQPIHQRQEPIHQRQEPIQQSSHQSGYQPIHQHQEPIHHGYQPIHQRQEPIHQRVGLPVLKEEVLQEALGAQEGRFRSYSSPDHQGATPLVTLTLMNSTLLSSGISLRNISRKFSSSGSITVASWGGTILTALNASSPSTSTHRHIWRKPAASRRLRARSMLPETGPEVKGQHHHTHPELISTGMKQVLNAAQQD</sequence>
<proteinExistence type="predicted"/>
<evidence type="ECO:0000256" key="1">
    <source>
        <dbReference type="SAM" id="MobiDB-lite"/>
    </source>
</evidence>
<dbReference type="OrthoDB" id="8957347at2759"/>
<accession>A0A4Z2FXX3</accession>
<feature type="region of interest" description="Disordered" evidence="1">
    <location>
        <begin position="123"/>
        <end position="148"/>
    </location>
</feature>
<comment type="caution">
    <text evidence="2">The sequence shown here is derived from an EMBL/GenBank/DDBJ whole genome shotgun (WGS) entry which is preliminary data.</text>
</comment>
<dbReference type="Proteomes" id="UP000314294">
    <property type="component" value="Unassembled WGS sequence"/>
</dbReference>
<evidence type="ECO:0000313" key="2">
    <source>
        <dbReference type="EMBL" id="TNN45182.1"/>
    </source>
</evidence>
<dbReference type="EMBL" id="SRLO01000862">
    <property type="protein sequence ID" value="TNN45182.1"/>
    <property type="molecule type" value="Genomic_DNA"/>
</dbReference>
<reference evidence="2 3" key="1">
    <citation type="submission" date="2019-03" db="EMBL/GenBank/DDBJ databases">
        <title>First draft genome of Liparis tanakae, snailfish: a comprehensive survey of snailfish specific genes.</title>
        <authorList>
            <person name="Kim W."/>
            <person name="Song I."/>
            <person name="Jeong J.-H."/>
            <person name="Kim D."/>
            <person name="Kim S."/>
            <person name="Ryu S."/>
            <person name="Song J.Y."/>
            <person name="Lee S.K."/>
        </authorList>
    </citation>
    <scope>NUCLEOTIDE SEQUENCE [LARGE SCALE GENOMIC DNA]</scope>
    <source>
        <tissue evidence="2">Muscle</tissue>
    </source>
</reference>